<dbReference type="Proteomes" id="UP001412067">
    <property type="component" value="Unassembled WGS sequence"/>
</dbReference>
<protein>
    <submittedName>
        <fullName evidence="2">Uncharacterized protein</fullName>
    </submittedName>
</protein>
<organism evidence="2 3">
    <name type="scientific">Platanthera guangdongensis</name>
    <dbReference type="NCBI Taxonomy" id="2320717"/>
    <lineage>
        <taxon>Eukaryota</taxon>
        <taxon>Viridiplantae</taxon>
        <taxon>Streptophyta</taxon>
        <taxon>Embryophyta</taxon>
        <taxon>Tracheophyta</taxon>
        <taxon>Spermatophyta</taxon>
        <taxon>Magnoliopsida</taxon>
        <taxon>Liliopsida</taxon>
        <taxon>Asparagales</taxon>
        <taxon>Orchidaceae</taxon>
        <taxon>Orchidoideae</taxon>
        <taxon>Orchideae</taxon>
        <taxon>Orchidinae</taxon>
        <taxon>Platanthera</taxon>
    </lineage>
</organism>
<comment type="caution">
    <text evidence="2">The sequence shown here is derived from an EMBL/GenBank/DDBJ whole genome shotgun (WGS) entry which is preliminary data.</text>
</comment>
<reference evidence="2 3" key="1">
    <citation type="journal article" date="2022" name="Nat. Plants">
        <title>Genomes of leafy and leafless Platanthera orchids illuminate the evolution of mycoheterotrophy.</title>
        <authorList>
            <person name="Li M.H."/>
            <person name="Liu K.W."/>
            <person name="Li Z."/>
            <person name="Lu H.C."/>
            <person name="Ye Q.L."/>
            <person name="Zhang D."/>
            <person name="Wang J.Y."/>
            <person name="Li Y.F."/>
            <person name="Zhong Z.M."/>
            <person name="Liu X."/>
            <person name="Yu X."/>
            <person name="Liu D.K."/>
            <person name="Tu X.D."/>
            <person name="Liu B."/>
            <person name="Hao Y."/>
            <person name="Liao X.Y."/>
            <person name="Jiang Y.T."/>
            <person name="Sun W.H."/>
            <person name="Chen J."/>
            <person name="Chen Y.Q."/>
            <person name="Ai Y."/>
            <person name="Zhai J.W."/>
            <person name="Wu S.S."/>
            <person name="Zhou Z."/>
            <person name="Hsiao Y.Y."/>
            <person name="Wu W.L."/>
            <person name="Chen Y.Y."/>
            <person name="Lin Y.F."/>
            <person name="Hsu J.L."/>
            <person name="Li C.Y."/>
            <person name="Wang Z.W."/>
            <person name="Zhao X."/>
            <person name="Zhong W.Y."/>
            <person name="Ma X.K."/>
            <person name="Ma L."/>
            <person name="Huang J."/>
            <person name="Chen G.Z."/>
            <person name="Huang M.Z."/>
            <person name="Huang L."/>
            <person name="Peng D.H."/>
            <person name="Luo Y.B."/>
            <person name="Zou S.Q."/>
            <person name="Chen S.P."/>
            <person name="Lan S."/>
            <person name="Tsai W.C."/>
            <person name="Van de Peer Y."/>
            <person name="Liu Z.J."/>
        </authorList>
    </citation>
    <scope>NUCLEOTIDE SEQUENCE [LARGE SCALE GENOMIC DNA]</scope>
    <source>
        <strain evidence="2">Lor288</strain>
    </source>
</reference>
<gene>
    <name evidence="2" type="ORF">KSP40_PGU020757</name>
</gene>
<feature type="compositionally biased region" description="Gly residues" evidence="1">
    <location>
        <begin position="21"/>
        <end position="30"/>
    </location>
</feature>
<feature type="region of interest" description="Disordered" evidence="1">
    <location>
        <begin position="337"/>
        <end position="367"/>
    </location>
</feature>
<evidence type="ECO:0000313" key="2">
    <source>
        <dbReference type="EMBL" id="KAK8970010.1"/>
    </source>
</evidence>
<evidence type="ECO:0000256" key="1">
    <source>
        <dbReference type="SAM" id="MobiDB-lite"/>
    </source>
</evidence>
<proteinExistence type="predicted"/>
<feature type="region of interest" description="Disordered" evidence="1">
    <location>
        <begin position="1"/>
        <end position="30"/>
    </location>
</feature>
<keyword evidence="3" id="KW-1185">Reference proteome</keyword>
<dbReference type="EMBL" id="JBBWWR010000002">
    <property type="protein sequence ID" value="KAK8970010.1"/>
    <property type="molecule type" value="Genomic_DNA"/>
</dbReference>
<evidence type="ECO:0000313" key="3">
    <source>
        <dbReference type="Proteomes" id="UP001412067"/>
    </source>
</evidence>
<sequence length="381" mass="41113">MAVRGGCKQGGLDGRNYKRGWSGGDKQGIGIQGTRKTKVAVRKEQTAQGYGFHEDGLKAGLTVAYNILGKEFKPLKNPRHMVPSLMEVGARMAVTKFLEHYISTGTLTAEPLVHAWRKSWPEVEAGPTLDAQVMPSWLDYGAEALSCSDGKIGSRFGRPCSAMKNGVNPAAFLVSGAVGSATSRKCSWASWERIATEADIGLADAYINGCFSFVDEKDGLLNLLLVLIANRDLRNSFINQSKRGWWTPLLVTASVSSARSLGLVVRRPRTPAPKDNINPATGFPLSLGRVITKSPTPASSGSRPPTEEDVVIPQPAETHVLHRTSYPPGRDKPIHMLFGKSRAGSSGPSRQSIAESPSPAPGKRELTMPFRLTLTYLNTSC</sequence>
<name>A0ABR2N2M4_9ASPA</name>
<feature type="compositionally biased region" description="Polar residues" evidence="1">
    <location>
        <begin position="343"/>
        <end position="355"/>
    </location>
</feature>
<accession>A0ABR2N2M4</accession>